<comment type="caution">
    <text evidence="7">The sequence shown here is derived from an EMBL/GenBank/DDBJ whole genome shotgun (WGS) entry which is preliminary data.</text>
</comment>
<evidence type="ECO:0000256" key="1">
    <source>
        <dbReference type="ARBA" id="ARBA00022723"/>
    </source>
</evidence>
<feature type="region of interest" description="Disordered" evidence="5">
    <location>
        <begin position="110"/>
        <end position="135"/>
    </location>
</feature>
<dbReference type="GO" id="GO:0008270">
    <property type="term" value="F:zinc ion binding"/>
    <property type="evidence" value="ECO:0007669"/>
    <property type="project" value="UniProtKB-UniRule"/>
</dbReference>
<keyword evidence="1" id="KW-0479">Metal-binding</keyword>
<dbReference type="AlphaFoldDB" id="A0A093VA58"/>
<evidence type="ECO:0000256" key="3">
    <source>
        <dbReference type="ARBA" id="ARBA00022833"/>
    </source>
</evidence>
<dbReference type="GO" id="GO:0005634">
    <property type="term" value="C:nucleus"/>
    <property type="evidence" value="ECO:0007669"/>
    <property type="project" value="TreeGrafter"/>
</dbReference>
<dbReference type="InterPro" id="IPR051639">
    <property type="entry name" value="BCD1"/>
</dbReference>
<proteinExistence type="predicted"/>
<evidence type="ECO:0000256" key="5">
    <source>
        <dbReference type="SAM" id="MobiDB-lite"/>
    </source>
</evidence>
<dbReference type="eggNOG" id="ENOG502SF86">
    <property type="taxonomic scope" value="Eukaryota"/>
</dbReference>
<dbReference type="PANTHER" id="PTHR13483">
    <property type="entry name" value="BOX C_D SNORNA PROTEIN 1-RELATED"/>
    <property type="match status" value="1"/>
</dbReference>
<feature type="domain" description="HIT-type" evidence="6">
    <location>
        <begin position="4"/>
        <end position="36"/>
    </location>
</feature>
<protein>
    <submittedName>
        <fullName evidence="7">Box C/D snoRNA protein 1</fullName>
    </submittedName>
</protein>
<name>A0A093VA58_TALMA</name>
<dbReference type="GO" id="GO:0000492">
    <property type="term" value="P:box C/D snoRNP assembly"/>
    <property type="evidence" value="ECO:0007669"/>
    <property type="project" value="TreeGrafter"/>
</dbReference>
<accession>A0A093VA58</accession>
<dbReference type="HOGENOM" id="CLU_063513_2_0_1"/>
<reference evidence="7" key="1">
    <citation type="journal article" date="2014" name="PLoS Genet.">
        <title>Signature Gene Expression Reveals Novel Clues to the Molecular Mechanisms of Dimorphic Transition in Penicillium marneffei.</title>
        <authorList>
            <person name="Yang E."/>
            <person name="Wang G."/>
            <person name="Cai J."/>
            <person name="Woo P.C."/>
            <person name="Lau S.K."/>
            <person name="Yuen K.-Y."/>
            <person name="Chow W.-N."/>
            <person name="Lin X."/>
        </authorList>
    </citation>
    <scope>NUCLEOTIDE SEQUENCE [LARGE SCALE GENOMIC DNA]</scope>
    <source>
        <strain evidence="7">PM1</strain>
    </source>
</reference>
<evidence type="ECO:0000259" key="6">
    <source>
        <dbReference type="PROSITE" id="PS51083"/>
    </source>
</evidence>
<evidence type="ECO:0000256" key="2">
    <source>
        <dbReference type="ARBA" id="ARBA00022771"/>
    </source>
</evidence>
<keyword evidence="2 4" id="KW-0863">Zinc-finger</keyword>
<sequence>MPTCEVCSKEASKYKCPTCGLLSCSLGCTKSHKIYCTPKQDSSAVKDSSEQLSDDPQNLAKQEENAKGLIPLAEIQKLFAEYPNLRFKLREIYNITLEEEWNAEQKHSTYHRGDRQGHNHNHHHHHNNRGTWTAEKGFNRGVGKVRRWREGCEGGECTDTDAEGFMKFMALVAGEHES</sequence>
<gene>
    <name evidence="7" type="ORF">GQ26_0340500</name>
</gene>
<organism evidence="7">
    <name type="scientific">Talaromyces marneffei PM1</name>
    <dbReference type="NCBI Taxonomy" id="1077442"/>
    <lineage>
        <taxon>Eukaryota</taxon>
        <taxon>Fungi</taxon>
        <taxon>Dikarya</taxon>
        <taxon>Ascomycota</taxon>
        <taxon>Pezizomycotina</taxon>
        <taxon>Eurotiomycetes</taxon>
        <taxon>Eurotiomycetidae</taxon>
        <taxon>Eurotiales</taxon>
        <taxon>Trichocomaceae</taxon>
        <taxon>Talaromyces</taxon>
        <taxon>Talaromyces sect. Talaromyces</taxon>
    </lineage>
</organism>
<dbReference type="GO" id="GO:0070761">
    <property type="term" value="C:pre-snoRNP complex"/>
    <property type="evidence" value="ECO:0007669"/>
    <property type="project" value="TreeGrafter"/>
</dbReference>
<dbReference type="EMBL" id="JPOX01000034">
    <property type="protein sequence ID" value="KFX43586.1"/>
    <property type="molecule type" value="Genomic_DNA"/>
</dbReference>
<feature type="compositionally biased region" description="Basic residues" evidence="5">
    <location>
        <begin position="118"/>
        <end position="128"/>
    </location>
</feature>
<dbReference type="GO" id="GO:0048254">
    <property type="term" value="P:snoRNA localization"/>
    <property type="evidence" value="ECO:0007669"/>
    <property type="project" value="TreeGrafter"/>
</dbReference>
<evidence type="ECO:0000313" key="7">
    <source>
        <dbReference type="EMBL" id="KFX43586.1"/>
    </source>
</evidence>
<dbReference type="SUPFAM" id="SSF144232">
    <property type="entry name" value="HIT/MYND zinc finger-like"/>
    <property type="match status" value="1"/>
</dbReference>
<keyword evidence="3" id="KW-0862">Zinc</keyword>
<dbReference type="Pfam" id="PF04438">
    <property type="entry name" value="zf-HIT"/>
    <property type="match status" value="1"/>
</dbReference>
<dbReference type="GO" id="GO:0000463">
    <property type="term" value="P:maturation of LSU-rRNA from tricistronic rRNA transcript (SSU-rRNA, 5.8S rRNA, LSU-rRNA)"/>
    <property type="evidence" value="ECO:0007669"/>
    <property type="project" value="TreeGrafter"/>
</dbReference>
<dbReference type="InterPro" id="IPR007529">
    <property type="entry name" value="Znf_HIT"/>
</dbReference>
<dbReference type="CDD" id="cd23024">
    <property type="entry name" value="zf-HIT_ZNHIT2-3"/>
    <property type="match status" value="1"/>
</dbReference>
<dbReference type="Gene3D" id="3.30.60.190">
    <property type="match status" value="1"/>
</dbReference>
<evidence type="ECO:0000256" key="4">
    <source>
        <dbReference type="PROSITE-ProRule" id="PRU00453"/>
    </source>
</evidence>
<dbReference type="PROSITE" id="PS51083">
    <property type="entry name" value="ZF_HIT"/>
    <property type="match status" value="1"/>
</dbReference>